<comment type="catalytic activity">
    <reaction evidence="10">
        <text>resolvin D1 + NAD(+) = 8-oxoresolvin D1 + NADH + H(+)</text>
        <dbReference type="Rhea" id="RHEA:50124"/>
        <dbReference type="ChEBI" id="CHEBI:15378"/>
        <dbReference type="ChEBI" id="CHEBI:57540"/>
        <dbReference type="ChEBI" id="CHEBI:57945"/>
        <dbReference type="ChEBI" id="CHEBI:132079"/>
        <dbReference type="ChEBI" id="CHEBI:132080"/>
    </reaction>
    <physiologicalReaction direction="left-to-right" evidence="10">
        <dbReference type="Rhea" id="RHEA:50125"/>
    </physiologicalReaction>
</comment>
<evidence type="ECO:0000256" key="19">
    <source>
        <dbReference type="ARBA" id="ARBA00048921"/>
    </source>
</evidence>
<dbReference type="EC" id="1.1.1.232" evidence="4"/>
<dbReference type="PANTHER" id="PTHR44229">
    <property type="entry name" value="15-HYDROXYPROSTAGLANDIN DEHYDROGENASE [NAD(+)]"/>
    <property type="match status" value="1"/>
</dbReference>
<evidence type="ECO:0000256" key="16">
    <source>
        <dbReference type="ARBA" id="ARBA00048535"/>
    </source>
</evidence>
<comment type="catalytic activity">
    <reaction evidence="15">
        <text>resolvin D2 + NAD(+) = 7-oxoresolvin D2 + NADH + H(+)</text>
        <dbReference type="Rhea" id="RHEA:53584"/>
        <dbReference type="ChEBI" id="CHEBI:15378"/>
        <dbReference type="ChEBI" id="CHEBI:57540"/>
        <dbReference type="ChEBI" id="CHEBI:57945"/>
        <dbReference type="ChEBI" id="CHEBI:133367"/>
        <dbReference type="ChEBI" id="CHEBI:137497"/>
    </reaction>
    <physiologicalReaction direction="left-to-right" evidence="15">
        <dbReference type="Rhea" id="RHEA:53585"/>
    </physiologicalReaction>
</comment>
<dbReference type="EMBL" id="BLKM01002028">
    <property type="protein sequence ID" value="GFG40408.1"/>
    <property type="molecule type" value="Genomic_DNA"/>
</dbReference>
<comment type="catalytic activity">
    <reaction evidence="21">
        <text>resolvin E1 + NAD(+) = 18-oxo-resolvin E1 + NADH + H(+)</text>
        <dbReference type="Rhea" id="RHEA:49244"/>
        <dbReference type="ChEBI" id="CHEBI:15378"/>
        <dbReference type="ChEBI" id="CHEBI:57540"/>
        <dbReference type="ChEBI" id="CHEBI:57945"/>
        <dbReference type="ChEBI" id="CHEBI:91000"/>
        <dbReference type="ChEBI" id="CHEBI:91001"/>
    </reaction>
    <physiologicalReaction direction="left-to-right" evidence="21">
        <dbReference type="Rhea" id="RHEA:49245"/>
    </physiologicalReaction>
</comment>
<dbReference type="GO" id="GO:0047034">
    <property type="term" value="F:15-hydroxyicosatetraenoate dehydrogenase activity"/>
    <property type="evidence" value="ECO:0007669"/>
    <property type="project" value="UniProtKB-EC"/>
</dbReference>
<evidence type="ECO:0000256" key="11">
    <source>
        <dbReference type="ARBA" id="ARBA00048008"/>
    </source>
</evidence>
<dbReference type="InParanoid" id="A0A6L2QBF8"/>
<evidence type="ECO:0000256" key="6">
    <source>
        <dbReference type="ARBA" id="ARBA00041812"/>
    </source>
</evidence>
<gene>
    <name evidence="22" type="ORF">Cfor_07242</name>
</gene>
<evidence type="ECO:0000256" key="17">
    <source>
        <dbReference type="ARBA" id="ARBA00048611"/>
    </source>
</evidence>
<comment type="catalytic activity">
    <reaction evidence="19">
        <text>resolvin D2 + NAD(+) = 16-oxoresolvin D2 + NADH + H(+)</text>
        <dbReference type="Rhea" id="RHEA:53588"/>
        <dbReference type="ChEBI" id="CHEBI:15378"/>
        <dbReference type="ChEBI" id="CHEBI:57540"/>
        <dbReference type="ChEBI" id="CHEBI:57945"/>
        <dbReference type="ChEBI" id="CHEBI:133367"/>
        <dbReference type="ChEBI" id="CHEBI:137498"/>
    </reaction>
    <physiologicalReaction direction="left-to-right" evidence="19">
        <dbReference type="Rhea" id="RHEA:53589"/>
    </physiologicalReaction>
</comment>
<dbReference type="PANTHER" id="PTHR44229:SF4">
    <property type="entry name" value="15-HYDROXYPROSTAGLANDIN DEHYDROGENASE [NAD(+)]"/>
    <property type="match status" value="1"/>
</dbReference>
<evidence type="ECO:0000256" key="13">
    <source>
        <dbReference type="ARBA" id="ARBA00048144"/>
    </source>
</evidence>
<comment type="similarity">
    <text evidence="1">Belongs to the short-chain dehydrogenases/reductases (SDR) family.</text>
</comment>
<evidence type="ECO:0000256" key="15">
    <source>
        <dbReference type="ARBA" id="ARBA00048393"/>
    </source>
</evidence>
<dbReference type="PRINTS" id="PR00081">
    <property type="entry name" value="GDHRDH"/>
</dbReference>
<dbReference type="InterPro" id="IPR002347">
    <property type="entry name" value="SDR_fam"/>
</dbReference>
<sequence>MDPADKVALVTGGANGIGLAICHELLQHEVKGVAICDIDGELGQRRLQELTEKYGPGRVIFIQVDVRNYQQFEEAFQRTIETFGTLDIVINNAGILNDVEWEKEVDINLNGVIRGMFLAFQYMGQNHNKKGGVVVNIASILGLDPNEVAPVYSGIKQAVVGLTRAFG</sequence>
<dbReference type="InterPro" id="IPR036291">
    <property type="entry name" value="NAD(P)-bd_dom_sf"/>
</dbReference>
<comment type="catalytic activity">
    <reaction evidence="16">
        <text>lipoxin A4 + NAD(+) = 15-oxo-(5S,6R)-dihydroxy-(7E,9E,11Z,13E)-eicosatetraenoate + NADH + H(+)</text>
        <dbReference type="Rhea" id="RHEA:41572"/>
        <dbReference type="ChEBI" id="CHEBI:15378"/>
        <dbReference type="ChEBI" id="CHEBI:57540"/>
        <dbReference type="ChEBI" id="CHEBI:57945"/>
        <dbReference type="ChEBI" id="CHEBI:67026"/>
        <dbReference type="ChEBI" id="CHEBI:78311"/>
    </reaction>
    <physiologicalReaction direction="left-to-right" evidence="16">
        <dbReference type="Rhea" id="RHEA:41573"/>
    </physiologicalReaction>
</comment>
<name>A0A6L2QBF8_COPFO</name>
<comment type="catalytic activity">
    <reaction evidence="12">
        <text>15-oxo-(5S,6R)-dihydroxy-(7E,9E,11Z)-eicosatrienoate + NADH + H(+) = (5S,6R,15S)-trihydroxy-(7E,9E,11Z)-eicosatrienoate + NAD(+)</text>
        <dbReference type="Rhea" id="RHEA:41596"/>
        <dbReference type="ChEBI" id="CHEBI:15378"/>
        <dbReference type="ChEBI" id="CHEBI:57540"/>
        <dbReference type="ChEBI" id="CHEBI:57945"/>
        <dbReference type="ChEBI" id="CHEBI:78325"/>
        <dbReference type="ChEBI" id="CHEBI:78329"/>
    </reaction>
    <physiologicalReaction direction="left-to-right" evidence="12">
        <dbReference type="Rhea" id="RHEA:41597"/>
    </physiologicalReaction>
</comment>
<evidence type="ECO:0000313" key="23">
    <source>
        <dbReference type="Proteomes" id="UP000502823"/>
    </source>
</evidence>
<evidence type="ECO:0000256" key="1">
    <source>
        <dbReference type="ARBA" id="ARBA00006484"/>
    </source>
</evidence>
<comment type="catalytic activity">
    <reaction evidence="9">
        <text>prostaglandin E1 + NAD(+) = 15-oxoprostaglandin E1 + NADH + H(+)</text>
        <dbReference type="Rhea" id="RHEA:16477"/>
        <dbReference type="ChEBI" id="CHEBI:15378"/>
        <dbReference type="ChEBI" id="CHEBI:57397"/>
        <dbReference type="ChEBI" id="CHEBI:57401"/>
        <dbReference type="ChEBI" id="CHEBI:57540"/>
        <dbReference type="ChEBI" id="CHEBI:57945"/>
    </reaction>
    <physiologicalReaction direction="left-to-right" evidence="9">
        <dbReference type="Rhea" id="RHEA:16478"/>
    </physiologicalReaction>
</comment>
<proteinExistence type="inferred from homology"/>
<dbReference type="Proteomes" id="UP000502823">
    <property type="component" value="Unassembled WGS sequence"/>
</dbReference>
<evidence type="ECO:0000256" key="2">
    <source>
        <dbReference type="ARBA" id="ARBA00023002"/>
    </source>
</evidence>
<dbReference type="SUPFAM" id="SSF51735">
    <property type="entry name" value="NAD(P)-binding Rossmann-fold domains"/>
    <property type="match status" value="1"/>
</dbReference>
<dbReference type="PRINTS" id="PR00080">
    <property type="entry name" value="SDRFAMILY"/>
</dbReference>
<comment type="function">
    <text evidence="8">Catalyzes the NAD-dependent dehydrogenation (oxidation) of a broad array of hydroxylated polyunsaturated fatty acids (mainly eicosanoids and docosanoids, including prostaglandins, lipoxins and resolvins), yielding their corresponding keto (oxo) metabolites. Decreases the levels of the pro-proliferative prostaglandins such as prostaglandin E2 (whose activity is increased in cancer because of an increase in the expression of cyclooxygenase 2) and generates oxo-fatty acid products that can profoundly influence cell function by abrogating pro-inflammatory cytokine expression. Converts resolvins E1, D1 and D2 to their oxo products, which represents a mode of resolvin inactivation. Resolvin E1 plays important roles during the resolution phase of acute inflammation, while resolvins D1 and D2 have a unique role in obesity-induced adipose inflammation.</text>
</comment>
<comment type="catalytic activity">
    <reaction evidence="14">
        <text>resolvin D1 + NAD(+) = 17-oxoresolvin D1 + NADH + H(+)</text>
        <dbReference type="Rhea" id="RHEA:50128"/>
        <dbReference type="ChEBI" id="CHEBI:15378"/>
        <dbReference type="ChEBI" id="CHEBI:57540"/>
        <dbReference type="ChEBI" id="CHEBI:57945"/>
        <dbReference type="ChEBI" id="CHEBI:132079"/>
        <dbReference type="ChEBI" id="CHEBI:132081"/>
    </reaction>
    <physiologicalReaction direction="left-to-right" evidence="14">
        <dbReference type="Rhea" id="RHEA:50129"/>
    </physiologicalReaction>
</comment>
<comment type="caution">
    <text evidence="22">The sequence shown here is derived from an EMBL/GenBank/DDBJ whole genome shotgun (WGS) entry which is preliminary data.</text>
</comment>
<evidence type="ECO:0000256" key="12">
    <source>
        <dbReference type="ARBA" id="ARBA00048140"/>
    </source>
</evidence>
<comment type="catalytic activity">
    <reaction evidence="20">
        <text>(15S)-hydroxy-(5Z,8Z,11Z,13E)-eicosatetraenoate + NAD(+) = 15-oxo-(5Z,8Z,11Z,13E)-eicosatetraenoate + NADH + H(+)</text>
        <dbReference type="Rhea" id="RHEA:23260"/>
        <dbReference type="ChEBI" id="CHEBI:15378"/>
        <dbReference type="ChEBI" id="CHEBI:57409"/>
        <dbReference type="ChEBI" id="CHEBI:57410"/>
        <dbReference type="ChEBI" id="CHEBI:57540"/>
        <dbReference type="ChEBI" id="CHEBI:57945"/>
        <dbReference type="EC" id="1.1.1.232"/>
    </reaction>
    <physiologicalReaction direction="left-to-right" evidence="20">
        <dbReference type="Rhea" id="RHEA:23261"/>
    </physiologicalReaction>
</comment>
<organism evidence="22 23">
    <name type="scientific">Coptotermes formosanus</name>
    <name type="common">Formosan subterranean termite</name>
    <dbReference type="NCBI Taxonomy" id="36987"/>
    <lineage>
        <taxon>Eukaryota</taxon>
        <taxon>Metazoa</taxon>
        <taxon>Ecdysozoa</taxon>
        <taxon>Arthropoda</taxon>
        <taxon>Hexapoda</taxon>
        <taxon>Insecta</taxon>
        <taxon>Pterygota</taxon>
        <taxon>Neoptera</taxon>
        <taxon>Polyneoptera</taxon>
        <taxon>Dictyoptera</taxon>
        <taxon>Blattodea</taxon>
        <taxon>Blattoidea</taxon>
        <taxon>Termitoidae</taxon>
        <taxon>Rhinotermitidae</taxon>
        <taxon>Coptotermes</taxon>
    </lineage>
</organism>
<evidence type="ECO:0000256" key="20">
    <source>
        <dbReference type="ARBA" id="ARBA00049151"/>
    </source>
</evidence>
<dbReference type="EC" id="1.1.1.141" evidence="3"/>
<evidence type="ECO:0000256" key="7">
    <source>
        <dbReference type="ARBA" id="ARBA00042026"/>
    </source>
</evidence>
<feature type="non-terminal residue" evidence="22">
    <location>
        <position position="167"/>
    </location>
</feature>
<dbReference type="Pfam" id="PF00106">
    <property type="entry name" value="adh_short"/>
    <property type="match status" value="1"/>
</dbReference>
<evidence type="ECO:0000256" key="18">
    <source>
        <dbReference type="ARBA" id="ARBA00048739"/>
    </source>
</evidence>
<evidence type="ECO:0000256" key="5">
    <source>
        <dbReference type="ARBA" id="ARBA00040276"/>
    </source>
</evidence>
<evidence type="ECO:0000256" key="10">
    <source>
        <dbReference type="ARBA" id="ARBA00047672"/>
    </source>
</evidence>
<dbReference type="Gene3D" id="3.40.50.720">
    <property type="entry name" value="NAD(P)-binding Rossmann-like Domain"/>
    <property type="match status" value="1"/>
</dbReference>
<reference evidence="23" key="1">
    <citation type="submission" date="2020-01" db="EMBL/GenBank/DDBJ databases">
        <title>Draft genome sequence of the Termite Coptotermes fromosanus.</title>
        <authorList>
            <person name="Itakura S."/>
            <person name="Yosikawa Y."/>
            <person name="Umezawa K."/>
        </authorList>
    </citation>
    <scope>NUCLEOTIDE SEQUENCE [LARGE SCALE GENOMIC DNA]</scope>
</reference>
<dbReference type="GO" id="GO:0016404">
    <property type="term" value="F:15-hydroxyprostaglandin dehydrogenase (NAD+) activity"/>
    <property type="evidence" value="ECO:0007669"/>
    <property type="project" value="UniProtKB-EC"/>
</dbReference>
<accession>A0A6L2QBF8</accession>
<comment type="catalytic activity">
    <reaction evidence="17">
        <text>prostaglandin A1 + NAD(+) = 15-oxo-prostaglandin A1 + NADH + H(+)</text>
        <dbReference type="Rhea" id="RHEA:41263"/>
        <dbReference type="ChEBI" id="CHEBI:15378"/>
        <dbReference type="ChEBI" id="CHEBI:57398"/>
        <dbReference type="ChEBI" id="CHEBI:57540"/>
        <dbReference type="ChEBI" id="CHEBI:57945"/>
        <dbReference type="ChEBI" id="CHEBI:85072"/>
    </reaction>
    <physiologicalReaction direction="left-to-right" evidence="17">
        <dbReference type="Rhea" id="RHEA:41264"/>
    </physiologicalReaction>
</comment>
<evidence type="ECO:0000256" key="9">
    <source>
        <dbReference type="ARBA" id="ARBA00047325"/>
    </source>
</evidence>
<evidence type="ECO:0000256" key="3">
    <source>
        <dbReference type="ARBA" id="ARBA00038968"/>
    </source>
</evidence>
<keyword evidence="2" id="KW-0560">Oxidoreductase</keyword>
<comment type="catalytic activity">
    <reaction evidence="13">
        <text>(11R)-hydroxy-(5Z,8Z,12E,14Z)-eicosatetraenoate + NAD(+) = 11-oxo-(5Z,8Z,12E,14Z)-eicosatetraenoate + NADH + H(+)</text>
        <dbReference type="Rhea" id="RHEA:48640"/>
        <dbReference type="ChEBI" id="CHEBI:15378"/>
        <dbReference type="ChEBI" id="CHEBI:57540"/>
        <dbReference type="ChEBI" id="CHEBI:57945"/>
        <dbReference type="ChEBI" id="CHEBI:78836"/>
        <dbReference type="ChEBI" id="CHEBI:90697"/>
    </reaction>
    <physiologicalReaction direction="left-to-right" evidence="13">
        <dbReference type="Rhea" id="RHEA:48641"/>
    </physiologicalReaction>
</comment>
<dbReference type="OrthoDB" id="417891at2759"/>
<dbReference type="GO" id="GO:0005737">
    <property type="term" value="C:cytoplasm"/>
    <property type="evidence" value="ECO:0007669"/>
    <property type="project" value="TreeGrafter"/>
</dbReference>
<comment type="catalytic activity">
    <reaction evidence="11">
        <text>14-hydroxy-(4Z,7Z,10Z,12E,16Z,19Z)-docosahexaenoate + NAD(+) = 14-oxo-(4Z,7Z,10Z,12E,16Z,19Z)-docosahexaenoate + NADH + H(+)</text>
        <dbReference type="Rhea" id="RHEA:48952"/>
        <dbReference type="ChEBI" id="CHEBI:15378"/>
        <dbReference type="ChEBI" id="CHEBI:57540"/>
        <dbReference type="ChEBI" id="CHEBI:57945"/>
        <dbReference type="ChEBI" id="CHEBI:90866"/>
        <dbReference type="ChEBI" id="CHEBI:90867"/>
    </reaction>
    <physiologicalReaction direction="left-to-right" evidence="11">
        <dbReference type="Rhea" id="RHEA:48953"/>
    </physiologicalReaction>
</comment>
<evidence type="ECO:0000313" key="22">
    <source>
        <dbReference type="EMBL" id="GFG40408.1"/>
    </source>
</evidence>
<evidence type="ECO:0000256" key="8">
    <source>
        <dbReference type="ARBA" id="ARBA00045705"/>
    </source>
</evidence>
<comment type="catalytic activity">
    <reaction evidence="18">
        <text>prostaglandin E2 + NAD(+) = 15-oxoprostaglandin E2 + NADH + H(+)</text>
        <dbReference type="Rhea" id="RHEA:11876"/>
        <dbReference type="ChEBI" id="CHEBI:15378"/>
        <dbReference type="ChEBI" id="CHEBI:57400"/>
        <dbReference type="ChEBI" id="CHEBI:57540"/>
        <dbReference type="ChEBI" id="CHEBI:57945"/>
        <dbReference type="ChEBI" id="CHEBI:606564"/>
        <dbReference type="EC" id="1.1.1.141"/>
    </reaction>
    <physiologicalReaction direction="left-to-right" evidence="18">
        <dbReference type="Rhea" id="RHEA:11877"/>
    </physiologicalReaction>
</comment>
<evidence type="ECO:0000256" key="14">
    <source>
        <dbReference type="ARBA" id="ARBA00048170"/>
    </source>
</evidence>
<protein>
    <recommendedName>
        <fullName evidence="5">15-hydroxyprostaglandin dehydrogenase [NAD(+)]</fullName>
        <ecNumber evidence="3">1.1.1.141</ecNumber>
        <ecNumber evidence="4">1.1.1.232</ecNumber>
    </recommendedName>
    <alternativeName>
        <fullName evidence="7">Eicosanoid/docosanoid dehydrogenase [NAD(+)]</fullName>
    </alternativeName>
    <alternativeName>
        <fullName evidence="6">Prostaglandin dehydrogenase 1</fullName>
    </alternativeName>
</protein>
<evidence type="ECO:0000256" key="4">
    <source>
        <dbReference type="ARBA" id="ARBA00039060"/>
    </source>
</evidence>
<keyword evidence="23" id="KW-1185">Reference proteome</keyword>
<dbReference type="AlphaFoldDB" id="A0A6L2QBF8"/>
<evidence type="ECO:0000256" key="21">
    <source>
        <dbReference type="ARBA" id="ARBA00049188"/>
    </source>
</evidence>